<protein>
    <submittedName>
        <fullName evidence="2">Uncharacterized protein</fullName>
    </submittedName>
</protein>
<sequence>METRDTDAADILVGALRSLGGPVYAAEDVAWASAMPQGRELLEWLALQVECGEGPREILHREDSLKYWFALGPITLHGRELRELSSATNQLTNASYPDDTVARSAEYMGPATLSAGIRVTEEEAELLEDETTLLRCRVSRSKVAARCLTQTIKALRVEVEENNEELSRQDANLSELCINADTILSRSARTAEKLLDRTKTETRVADCRTDQSKILSLQLILASLTRLHGVIASSATLQFESVDEAAALLPAPAEVKREAARLYDALHTLRGRWGRVNGSADTRHLPADIYGDREADIKTELMRAWFMDQQVLLEARESIVNLTSECLRDELFPALDAIHSALAERSQCILEEEALVSVLIEELEEIADDVTSVNVRKQAGQASASTGADGHAQKKHAHEMLEDELTELLKRTQSLRPRDARPLVLLEREDVAKELEAIHLLSIMYDNAPVNTSPPFGLLPGTGSLEQSVKQTTDHLNTMIQRLQKATQFSDRDKRKFTAFVEKWAR</sequence>
<proteinExistence type="predicted"/>
<evidence type="ECO:0000313" key="2">
    <source>
        <dbReference type="EMBL" id="KZT69629.1"/>
    </source>
</evidence>
<dbReference type="OrthoDB" id="2754287at2759"/>
<evidence type="ECO:0000313" key="3">
    <source>
        <dbReference type="Proteomes" id="UP000076727"/>
    </source>
</evidence>
<gene>
    <name evidence="2" type="ORF">DAEQUDRAFT_245887</name>
</gene>
<accession>A0A165QLJ3</accession>
<dbReference type="Proteomes" id="UP000076727">
    <property type="component" value="Unassembled WGS sequence"/>
</dbReference>
<reference evidence="2 3" key="1">
    <citation type="journal article" date="2016" name="Mol. Biol. Evol.">
        <title>Comparative Genomics of Early-Diverging Mushroom-Forming Fungi Provides Insights into the Origins of Lignocellulose Decay Capabilities.</title>
        <authorList>
            <person name="Nagy L.G."/>
            <person name="Riley R."/>
            <person name="Tritt A."/>
            <person name="Adam C."/>
            <person name="Daum C."/>
            <person name="Floudas D."/>
            <person name="Sun H."/>
            <person name="Yadav J.S."/>
            <person name="Pangilinan J."/>
            <person name="Larsson K.H."/>
            <person name="Matsuura K."/>
            <person name="Barry K."/>
            <person name="Labutti K."/>
            <person name="Kuo R."/>
            <person name="Ohm R.A."/>
            <person name="Bhattacharya S.S."/>
            <person name="Shirouzu T."/>
            <person name="Yoshinaga Y."/>
            <person name="Martin F.M."/>
            <person name="Grigoriev I.V."/>
            <person name="Hibbett D.S."/>
        </authorList>
    </citation>
    <scope>NUCLEOTIDE SEQUENCE [LARGE SCALE GENOMIC DNA]</scope>
    <source>
        <strain evidence="2 3">L-15889</strain>
    </source>
</reference>
<organism evidence="2 3">
    <name type="scientific">Daedalea quercina L-15889</name>
    <dbReference type="NCBI Taxonomy" id="1314783"/>
    <lineage>
        <taxon>Eukaryota</taxon>
        <taxon>Fungi</taxon>
        <taxon>Dikarya</taxon>
        <taxon>Basidiomycota</taxon>
        <taxon>Agaricomycotina</taxon>
        <taxon>Agaricomycetes</taxon>
        <taxon>Polyporales</taxon>
        <taxon>Fomitopsis</taxon>
    </lineage>
</organism>
<dbReference type="EMBL" id="KV429056">
    <property type="protein sequence ID" value="KZT69629.1"/>
    <property type="molecule type" value="Genomic_DNA"/>
</dbReference>
<keyword evidence="1" id="KW-0175">Coiled coil</keyword>
<dbReference type="AlphaFoldDB" id="A0A165QLJ3"/>
<name>A0A165QLJ3_9APHY</name>
<evidence type="ECO:0000256" key="1">
    <source>
        <dbReference type="SAM" id="Coils"/>
    </source>
</evidence>
<keyword evidence="3" id="KW-1185">Reference proteome</keyword>
<feature type="coiled-coil region" evidence="1">
    <location>
        <begin position="145"/>
        <end position="176"/>
    </location>
</feature>